<proteinExistence type="predicted"/>
<dbReference type="Proteomes" id="UP000706525">
    <property type="component" value="Unassembled WGS sequence"/>
</dbReference>
<dbReference type="RefSeq" id="WP_223991148.1">
    <property type="nucleotide sequence ID" value="NZ_CAJZAG010000007.1"/>
</dbReference>
<feature type="compositionally biased region" description="Basic and acidic residues" evidence="1">
    <location>
        <begin position="176"/>
        <end position="189"/>
    </location>
</feature>
<dbReference type="EMBL" id="CAJZAG010000007">
    <property type="protein sequence ID" value="CAG9177631.1"/>
    <property type="molecule type" value="Genomic_DNA"/>
</dbReference>
<sequence length="189" mass="22000">MTHPTVYQINLLQHTLGINERHREPHRNHFVAGPGHHDMADLELLEDAGLMVRGHRPKFLPEDDIVFYTTEAGRVLAITSLPELKKPSRYEEYLRADGCAGDSFAEFLIGGRMPKFETRTRYDCILQQWSGGDRFGCQYRMYRTVGDGWRDRRDVEGEWCKTKKEAKASYKGALKAHQERQREDRRAYA</sequence>
<reference evidence="2 3" key="1">
    <citation type="submission" date="2021-08" db="EMBL/GenBank/DDBJ databases">
        <authorList>
            <person name="Peeters C."/>
        </authorList>
    </citation>
    <scope>NUCLEOTIDE SEQUENCE [LARGE SCALE GENOMIC DNA]</scope>
    <source>
        <strain evidence="2 3">LMG 32289</strain>
    </source>
</reference>
<gene>
    <name evidence="2" type="ORF">LMG32289_03861</name>
</gene>
<protein>
    <recommendedName>
        <fullName evidence="4">AP2 domain-containing protein</fullName>
    </recommendedName>
</protein>
<name>A0ABN7YZD5_9BURK</name>
<evidence type="ECO:0000313" key="2">
    <source>
        <dbReference type="EMBL" id="CAG9177631.1"/>
    </source>
</evidence>
<comment type="caution">
    <text evidence="2">The sequence shown here is derived from an EMBL/GenBank/DDBJ whole genome shotgun (WGS) entry which is preliminary data.</text>
</comment>
<feature type="region of interest" description="Disordered" evidence="1">
    <location>
        <begin position="164"/>
        <end position="189"/>
    </location>
</feature>
<accession>A0ABN7YZD5</accession>
<evidence type="ECO:0008006" key="4">
    <source>
        <dbReference type="Google" id="ProtNLM"/>
    </source>
</evidence>
<evidence type="ECO:0000256" key="1">
    <source>
        <dbReference type="SAM" id="MobiDB-lite"/>
    </source>
</evidence>
<evidence type="ECO:0000313" key="3">
    <source>
        <dbReference type="Proteomes" id="UP000706525"/>
    </source>
</evidence>
<organism evidence="2 3">
    <name type="scientific">Cupriavidus pampae</name>
    <dbReference type="NCBI Taxonomy" id="659251"/>
    <lineage>
        <taxon>Bacteria</taxon>
        <taxon>Pseudomonadati</taxon>
        <taxon>Pseudomonadota</taxon>
        <taxon>Betaproteobacteria</taxon>
        <taxon>Burkholderiales</taxon>
        <taxon>Burkholderiaceae</taxon>
        <taxon>Cupriavidus</taxon>
    </lineage>
</organism>
<keyword evidence="3" id="KW-1185">Reference proteome</keyword>